<dbReference type="Gene3D" id="3.40.50.300">
    <property type="entry name" value="P-loop containing nucleotide triphosphate hydrolases"/>
    <property type="match status" value="1"/>
</dbReference>
<dbReference type="PANTHER" id="PTHR34301:SF8">
    <property type="entry name" value="ATPASE DOMAIN-CONTAINING PROTEIN"/>
    <property type="match status" value="1"/>
</dbReference>
<reference evidence="2 3" key="1">
    <citation type="journal article" date="2022" name="Int. J. Syst. Evol. Microbiol.">
        <title>Prevotella herbatica sp. nov., a plant polysaccharide-decomposing anaerobic bacterium isolated from a methanogenic reactor.</title>
        <authorList>
            <person name="Uek A."/>
            <person name="Tonouchi A."/>
            <person name="Kaku N."/>
            <person name="Ueki K."/>
        </authorList>
    </citation>
    <scope>NUCLEOTIDE SEQUENCE [LARGE SCALE GENOMIC DNA]</scope>
    <source>
        <strain evidence="2 3">WR041</strain>
    </source>
</reference>
<dbReference type="Proteomes" id="UP001319045">
    <property type="component" value="Chromosome"/>
</dbReference>
<evidence type="ECO:0000313" key="2">
    <source>
        <dbReference type="EMBL" id="BCS84855.1"/>
    </source>
</evidence>
<evidence type="ECO:0000259" key="1">
    <source>
        <dbReference type="Pfam" id="PF01637"/>
    </source>
</evidence>
<sequence length="381" mass="43508">MMLNNPFITNGYAGPEYFCDRKDETRKITDLLVNENNLALMSPRRIGKTELINHCFNQPEIKQDYYTFIIDIYSTSSVSDLVNVFGKSIIDGLRSKGKKVWEKLIQTLASLRSEISFDINGLPVWSVGVGAITNPEVTLDEIFTYLQQADKPCLVAIDEFQQITYYGDNRIEALLRTYIQRCTNAHFIFSGSHRHLMGEIFVSPSRPFYQSVTLMNLKTLTVEKYSEFASEKFEERNKHLEVEIIKELFNRFEGVTSYIQRVMNVLFLKTPQNGTCSKGMLDDAINYILDMSSDTYETILRQMAEKQRNTILAIAAEGKARNVTGGIFAKKHHLPSPSSVNSAVKGLLEKDFITENDGAYSVYDQFFSLWIKKYVLGNTTD</sequence>
<organism evidence="2 3">
    <name type="scientific">Prevotella herbatica</name>
    <dbReference type="NCBI Taxonomy" id="2801997"/>
    <lineage>
        <taxon>Bacteria</taxon>
        <taxon>Pseudomonadati</taxon>
        <taxon>Bacteroidota</taxon>
        <taxon>Bacteroidia</taxon>
        <taxon>Bacteroidales</taxon>
        <taxon>Prevotellaceae</taxon>
        <taxon>Prevotella</taxon>
    </lineage>
</organism>
<proteinExistence type="predicted"/>
<evidence type="ECO:0000313" key="3">
    <source>
        <dbReference type="Proteomes" id="UP001319045"/>
    </source>
</evidence>
<gene>
    <name evidence="2" type="ORF">prwr041_07480</name>
</gene>
<keyword evidence="3" id="KW-1185">Reference proteome</keyword>
<dbReference type="InterPro" id="IPR011579">
    <property type="entry name" value="ATPase_dom"/>
</dbReference>
<dbReference type="InterPro" id="IPR027417">
    <property type="entry name" value="P-loop_NTPase"/>
</dbReference>
<feature type="domain" description="ATPase" evidence="1">
    <location>
        <begin position="18"/>
        <end position="259"/>
    </location>
</feature>
<dbReference type="PANTHER" id="PTHR34301">
    <property type="entry name" value="DNA-BINDING PROTEIN-RELATED"/>
    <property type="match status" value="1"/>
</dbReference>
<accession>A0ABN6EG40</accession>
<dbReference type="Pfam" id="PF01637">
    <property type="entry name" value="ATPase_2"/>
    <property type="match status" value="1"/>
</dbReference>
<dbReference type="SUPFAM" id="SSF52540">
    <property type="entry name" value="P-loop containing nucleoside triphosphate hydrolases"/>
    <property type="match status" value="1"/>
</dbReference>
<protein>
    <submittedName>
        <fullName evidence="2">ATPase</fullName>
    </submittedName>
</protein>
<name>A0ABN6EG40_9BACT</name>
<dbReference type="EMBL" id="AP024484">
    <property type="protein sequence ID" value="BCS84855.1"/>
    <property type="molecule type" value="Genomic_DNA"/>
</dbReference>